<accession>A0A2T7BEW4</accession>
<reference evidence="4 5" key="1">
    <citation type="submission" date="2018-04" db="EMBL/GenBank/DDBJ databases">
        <title>Chitinophaga fuyangensis sp. nov., isolated from soil in a chemical factory.</title>
        <authorList>
            <person name="Chen K."/>
        </authorList>
    </citation>
    <scope>NUCLEOTIDE SEQUENCE [LARGE SCALE GENOMIC DNA]</scope>
    <source>
        <strain evidence="4 5">LY-1</strain>
    </source>
</reference>
<dbReference type="Pfam" id="PF01467">
    <property type="entry name" value="CTP_transf_like"/>
    <property type="match status" value="1"/>
</dbReference>
<evidence type="ECO:0000256" key="1">
    <source>
        <dbReference type="ARBA" id="ARBA00022679"/>
    </source>
</evidence>
<dbReference type="PANTHER" id="PTHR21342">
    <property type="entry name" value="PHOSPHOPANTETHEINE ADENYLYLTRANSFERASE"/>
    <property type="match status" value="1"/>
</dbReference>
<evidence type="ECO:0000313" key="5">
    <source>
        <dbReference type="Proteomes" id="UP000244450"/>
    </source>
</evidence>
<name>A0A2T7BEW4_9BACT</name>
<proteinExistence type="predicted"/>
<dbReference type="EMBL" id="QCYK01000002">
    <property type="protein sequence ID" value="PUZ24819.1"/>
    <property type="molecule type" value="Genomic_DNA"/>
</dbReference>
<keyword evidence="5" id="KW-1185">Reference proteome</keyword>
<dbReference type="AlphaFoldDB" id="A0A2T7BEW4"/>
<gene>
    <name evidence="4" type="ORF">DCC81_10845</name>
</gene>
<evidence type="ECO:0000256" key="2">
    <source>
        <dbReference type="ARBA" id="ARBA00022695"/>
    </source>
</evidence>
<dbReference type="NCBIfam" id="TIGR00125">
    <property type="entry name" value="cyt_tran_rel"/>
    <property type="match status" value="1"/>
</dbReference>
<keyword evidence="1" id="KW-0808">Transferase</keyword>
<feature type="domain" description="Cytidyltransferase-like" evidence="3">
    <location>
        <begin position="141"/>
        <end position="194"/>
    </location>
</feature>
<dbReference type="OrthoDB" id="662630at2"/>
<dbReference type="InterPro" id="IPR014729">
    <property type="entry name" value="Rossmann-like_a/b/a_fold"/>
</dbReference>
<dbReference type="GO" id="GO:0016779">
    <property type="term" value="F:nucleotidyltransferase activity"/>
    <property type="evidence" value="ECO:0007669"/>
    <property type="project" value="UniProtKB-KW"/>
</dbReference>
<sequence>MCMRALLALDWRHFTDAQLQEILRLEQEYDELIFVISRPEGLLEGHSPMLCSQLMPALQATLGQHLQKPFCLLPIPGKGLPDHYHWLRWRILCPAFVHAFTSNAAEREAMELTLRVPVTVIPSGGAPVIMPALAPVKRGIFITRAQPFHNGHAAYLEQMKAEVDEAIVIVGVANQSHTAKDFATAGERLEMIKPYLDQCWPGRHYLAALPYSGFSLENFYELEYVLPAFHIVYTINTSTITYAHTAGYPVKNLNTSMEVSGTRVRACMVQDQPYDHLVPESVHRYLTYTNLATRLKQLLEKENR</sequence>
<dbReference type="PANTHER" id="PTHR21342:SF0">
    <property type="entry name" value="BIFUNCTIONAL NMN ADENYLYLTRANSFERASE_NUDIX HYDROLASE"/>
    <property type="match status" value="1"/>
</dbReference>
<organism evidence="4 5">
    <name type="scientific">Chitinophaga parva</name>
    <dbReference type="NCBI Taxonomy" id="2169414"/>
    <lineage>
        <taxon>Bacteria</taxon>
        <taxon>Pseudomonadati</taxon>
        <taxon>Bacteroidota</taxon>
        <taxon>Chitinophagia</taxon>
        <taxon>Chitinophagales</taxon>
        <taxon>Chitinophagaceae</taxon>
        <taxon>Chitinophaga</taxon>
    </lineage>
</organism>
<protein>
    <recommendedName>
        <fullName evidence="3">Cytidyltransferase-like domain-containing protein</fullName>
    </recommendedName>
</protein>
<comment type="caution">
    <text evidence="4">The sequence shown here is derived from an EMBL/GenBank/DDBJ whole genome shotgun (WGS) entry which is preliminary data.</text>
</comment>
<dbReference type="Gene3D" id="3.40.50.620">
    <property type="entry name" value="HUPs"/>
    <property type="match status" value="1"/>
</dbReference>
<evidence type="ECO:0000313" key="4">
    <source>
        <dbReference type="EMBL" id="PUZ24819.1"/>
    </source>
</evidence>
<dbReference type="SUPFAM" id="SSF52374">
    <property type="entry name" value="Nucleotidylyl transferase"/>
    <property type="match status" value="1"/>
</dbReference>
<dbReference type="Proteomes" id="UP000244450">
    <property type="component" value="Unassembled WGS sequence"/>
</dbReference>
<keyword evidence="2" id="KW-0548">Nucleotidyltransferase</keyword>
<evidence type="ECO:0000259" key="3">
    <source>
        <dbReference type="Pfam" id="PF01467"/>
    </source>
</evidence>
<dbReference type="InterPro" id="IPR004821">
    <property type="entry name" value="Cyt_trans-like"/>
</dbReference>